<comment type="subcellular location">
    <subcellularLocation>
        <location evidence="1">Cell membrane</location>
        <topology evidence="1">Multi-pass membrane protein</topology>
    </subcellularLocation>
</comment>
<dbReference type="SUPFAM" id="SSF52799">
    <property type="entry name" value="(Phosphotyrosine protein) phosphatases II"/>
    <property type="match status" value="1"/>
</dbReference>
<gene>
    <name evidence="8" type="ORF">GCM10009755_28410</name>
</gene>
<dbReference type="RefSeq" id="WP_344310790.1">
    <property type="nucleotide sequence ID" value="NZ_BAAANO010000035.1"/>
</dbReference>
<protein>
    <submittedName>
        <fullName evidence="8">Uncharacterized protein</fullName>
    </submittedName>
</protein>
<keyword evidence="5 7" id="KW-1133">Transmembrane helix</keyword>
<evidence type="ECO:0000313" key="8">
    <source>
        <dbReference type="EMBL" id="GAA2014948.1"/>
    </source>
</evidence>
<feature type="transmembrane region" description="Helical" evidence="7">
    <location>
        <begin position="96"/>
        <end position="125"/>
    </location>
</feature>
<keyword evidence="2" id="KW-0813">Transport</keyword>
<dbReference type="EMBL" id="BAAANO010000035">
    <property type="protein sequence ID" value="GAA2014948.1"/>
    <property type="molecule type" value="Genomic_DNA"/>
</dbReference>
<sequence length="244" mass="26206">MTTQTRTRPTPVPQTLAPADRSRMEQAFRVPRARFLVSGVLAAGILVWSANGAGFDFAKLANGSVNMLEFVTRMFPPDFSKIGPVLQLLLETLQMAAVGSVLGAACSLLVAFGAASTIAPPWLYCTCRWIMNIIRSLPDLVIALVFTLAGAAREDVVRDYTVTDGNMDGVHARMGTSAHVTMARFAAQGIDMSRMMGAKAPDIEALLDALEAHPGGPEGWFTTHGGTPETLRDLRDRLCEATVD</sequence>
<evidence type="ECO:0000313" key="9">
    <source>
        <dbReference type="Proteomes" id="UP001500755"/>
    </source>
</evidence>
<comment type="caution">
    <text evidence="8">The sequence shown here is derived from an EMBL/GenBank/DDBJ whole genome shotgun (WGS) entry which is preliminary data.</text>
</comment>
<keyword evidence="4 7" id="KW-0812">Transmembrane</keyword>
<evidence type="ECO:0000256" key="4">
    <source>
        <dbReference type="ARBA" id="ARBA00022692"/>
    </source>
</evidence>
<dbReference type="InterPro" id="IPR035906">
    <property type="entry name" value="MetI-like_sf"/>
</dbReference>
<evidence type="ECO:0000256" key="2">
    <source>
        <dbReference type="ARBA" id="ARBA00022448"/>
    </source>
</evidence>
<name>A0ABN2TNG0_9MICO</name>
<proteinExistence type="predicted"/>
<keyword evidence="9" id="KW-1185">Reference proteome</keyword>
<evidence type="ECO:0000256" key="5">
    <source>
        <dbReference type="ARBA" id="ARBA00022989"/>
    </source>
</evidence>
<accession>A0ABN2TNG0</accession>
<evidence type="ECO:0000256" key="3">
    <source>
        <dbReference type="ARBA" id="ARBA00022475"/>
    </source>
</evidence>
<evidence type="ECO:0000256" key="1">
    <source>
        <dbReference type="ARBA" id="ARBA00004651"/>
    </source>
</evidence>
<evidence type="ECO:0000256" key="7">
    <source>
        <dbReference type="SAM" id="Phobius"/>
    </source>
</evidence>
<keyword evidence="3" id="KW-1003">Cell membrane</keyword>
<keyword evidence="6 7" id="KW-0472">Membrane</keyword>
<feature type="transmembrane region" description="Helical" evidence="7">
    <location>
        <begin position="33"/>
        <end position="50"/>
    </location>
</feature>
<organism evidence="8 9">
    <name type="scientific">Brevibacterium samyangense</name>
    <dbReference type="NCBI Taxonomy" id="366888"/>
    <lineage>
        <taxon>Bacteria</taxon>
        <taxon>Bacillati</taxon>
        <taxon>Actinomycetota</taxon>
        <taxon>Actinomycetes</taxon>
        <taxon>Micrococcales</taxon>
        <taxon>Brevibacteriaceae</taxon>
        <taxon>Brevibacterium</taxon>
    </lineage>
</organism>
<evidence type="ECO:0000256" key="6">
    <source>
        <dbReference type="ARBA" id="ARBA00023136"/>
    </source>
</evidence>
<dbReference type="Pfam" id="PF13350">
    <property type="entry name" value="Y_phosphatase3"/>
    <property type="match status" value="1"/>
</dbReference>
<dbReference type="SUPFAM" id="SSF161098">
    <property type="entry name" value="MetI-like"/>
    <property type="match status" value="1"/>
</dbReference>
<dbReference type="PANTHER" id="PTHR30043:SF1">
    <property type="entry name" value="ABC TRANSPORT SYSTEM PERMEASE PROTEIN P69"/>
    <property type="match status" value="1"/>
</dbReference>
<dbReference type="Proteomes" id="UP001500755">
    <property type="component" value="Unassembled WGS sequence"/>
</dbReference>
<reference evidence="8 9" key="1">
    <citation type="journal article" date="2019" name="Int. J. Syst. Evol. Microbiol.">
        <title>The Global Catalogue of Microorganisms (GCM) 10K type strain sequencing project: providing services to taxonomists for standard genome sequencing and annotation.</title>
        <authorList>
            <consortium name="The Broad Institute Genomics Platform"/>
            <consortium name="The Broad Institute Genome Sequencing Center for Infectious Disease"/>
            <person name="Wu L."/>
            <person name="Ma J."/>
        </authorList>
    </citation>
    <scope>NUCLEOTIDE SEQUENCE [LARGE SCALE GENOMIC DNA]</scope>
    <source>
        <strain evidence="8 9">JCM 14546</strain>
    </source>
</reference>
<dbReference type="Gene3D" id="3.90.190.10">
    <property type="entry name" value="Protein tyrosine phosphatase superfamily"/>
    <property type="match status" value="1"/>
</dbReference>
<dbReference type="PANTHER" id="PTHR30043">
    <property type="entry name" value="PHOSPHONATES TRANSPORT SYSTEM PERMEASE PROTEIN"/>
    <property type="match status" value="1"/>
</dbReference>
<dbReference type="InterPro" id="IPR029021">
    <property type="entry name" value="Prot-tyrosine_phosphatase-like"/>
</dbReference>
<dbReference type="InterPro" id="IPR026893">
    <property type="entry name" value="Tyr/Ser_Pase_IphP-type"/>
</dbReference>